<dbReference type="GO" id="GO:0046872">
    <property type="term" value="F:metal ion binding"/>
    <property type="evidence" value="ECO:0007669"/>
    <property type="project" value="InterPro"/>
</dbReference>
<evidence type="ECO:0000256" key="2">
    <source>
        <dbReference type="ARBA" id="ARBA00015915"/>
    </source>
</evidence>
<dbReference type="Gene3D" id="3.40.50.1980">
    <property type="entry name" value="Nitrogenase molybdenum iron protein domain"/>
    <property type="match status" value="2"/>
</dbReference>
<dbReference type="SUPFAM" id="SSF53807">
    <property type="entry name" value="Helical backbone' metal receptor"/>
    <property type="match status" value="1"/>
</dbReference>
<evidence type="ECO:0000256" key="5">
    <source>
        <dbReference type="ARBA" id="ARBA00022906"/>
    </source>
</evidence>
<protein>
    <recommendedName>
        <fullName evidence="2">High-affinity zinc uptake system protein ZnuA</fullName>
    </recommendedName>
</protein>
<proteinExistence type="inferred from homology"/>
<dbReference type="PANTHER" id="PTHR42953">
    <property type="entry name" value="HIGH-AFFINITY ZINC UPTAKE SYSTEM PROTEIN ZNUA-RELATED"/>
    <property type="match status" value="1"/>
</dbReference>
<dbReference type="GO" id="GO:0006829">
    <property type="term" value="P:zinc ion transport"/>
    <property type="evidence" value="ECO:0007669"/>
    <property type="project" value="UniProtKB-KW"/>
</dbReference>
<evidence type="ECO:0000256" key="3">
    <source>
        <dbReference type="ARBA" id="ARBA00022448"/>
    </source>
</evidence>
<evidence type="ECO:0000313" key="7">
    <source>
        <dbReference type="Proteomes" id="UP000245974"/>
    </source>
</evidence>
<dbReference type="Proteomes" id="UP000245974">
    <property type="component" value="Unassembled WGS sequence"/>
</dbReference>
<dbReference type="InterPro" id="IPR050492">
    <property type="entry name" value="Bact_metal-bind_prot9"/>
</dbReference>
<keyword evidence="4" id="KW-0732">Signal</keyword>
<dbReference type="PANTHER" id="PTHR42953:SF3">
    <property type="entry name" value="HIGH-AFFINITY ZINC UPTAKE SYSTEM PROTEIN ZNUA"/>
    <property type="match status" value="1"/>
</dbReference>
<gene>
    <name evidence="6" type="primary">znuA</name>
    <name evidence="6" type="ORF">KPC_2347</name>
</gene>
<evidence type="ECO:0000313" key="6">
    <source>
        <dbReference type="EMBL" id="SPL71169.1"/>
    </source>
</evidence>
<evidence type="ECO:0000256" key="1">
    <source>
        <dbReference type="ARBA" id="ARBA00011028"/>
    </source>
</evidence>
<dbReference type="InParanoid" id="A0A2U3N0U0"/>
<reference evidence="7" key="1">
    <citation type="submission" date="2018-03" db="EMBL/GenBank/DDBJ databases">
        <authorList>
            <person name="Blom J."/>
        </authorList>
    </citation>
    <scope>NUCLEOTIDE SEQUENCE [LARGE SCALE GENOMIC DNA]</scope>
    <source>
        <strain evidence="7">KPC-SM-21</strain>
    </source>
</reference>
<keyword evidence="5" id="KW-0864">Zinc transport</keyword>
<dbReference type="InterPro" id="IPR006127">
    <property type="entry name" value="ZnuA-like"/>
</dbReference>
<dbReference type="EMBL" id="OOGT01000112">
    <property type="protein sequence ID" value="SPL71169.1"/>
    <property type="molecule type" value="Genomic_DNA"/>
</dbReference>
<dbReference type="OrthoDB" id="7346865at2"/>
<keyword evidence="5" id="KW-0406">Ion transport</keyword>
<keyword evidence="3" id="KW-0813">Transport</keyword>
<accession>A0A2U3N0U0</accession>
<dbReference type="RefSeq" id="WP_121974611.1">
    <property type="nucleotide sequence ID" value="NZ_OOGT01000112.1"/>
</dbReference>
<name>A0A2U3N0U0_9GAMM</name>
<keyword evidence="5" id="KW-0862">Zinc</keyword>
<dbReference type="Pfam" id="PF01297">
    <property type="entry name" value="ZnuA"/>
    <property type="match status" value="1"/>
</dbReference>
<keyword evidence="7" id="KW-1185">Reference proteome</keyword>
<dbReference type="AlphaFoldDB" id="A0A2U3N0U0"/>
<dbReference type="FunCoup" id="A0A2U3N0U0">
    <property type="interactions" value="185"/>
</dbReference>
<comment type="similarity">
    <text evidence="1">Belongs to the bacterial solute-binding protein 9 family.</text>
</comment>
<evidence type="ECO:0000256" key="4">
    <source>
        <dbReference type="ARBA" id="ARBA00022729"/>
    </source>
</evidence>
<organism evidence="6 7">
    <name type="scientific">Acinetobacter stercoris</name>
    <dbReference type="NCBI Taxonomy" id="2126983"/>
    <lineage>
        <taxon>Bacteria</taxon>
        <taxon>Pseudomonadati</taxon>
        <taxon>Pseudomonadota</taxon>
        <taxon>Gammaproteobacteria</taxon>
        <taxon>Moraxellales</taxon>
        <taxon>Moraxellaceae</taxon>
        <taxon>Acinetobacter</taxon>
    </lineage>
</organism>
<sequence>MSRLYIFCISVLVTTLGWAQAPFVVSVHPIYLIAKEITQGVEQPELLLSNQSGHDVQLTPQHRRVIQNASLILWLGKEHEAPLEKVLNGNQKAISILDSGLVQTLPLRNTRGVMLKDTVDTHVWLDPNNAVRIGFFIAALRSQQHPEHKTIYWKNAQAFAKEMFVVSQSYNGQGAARPYWSFHDAYQYLERSMNLKFSGALTDDPHVAPTVAQIKYLNDTRPYKKMCLLAEVHASSNQYQKLNPISFQSVDESMTVDQDFVSGWKKLAAETQRCVLNARK</sequence>